<dbReference type="PANTHER" id="PTHR21180">
    <property type="entry name" value="ENDONUCLEASE/EXONUCLEASE/PHOSPHATASE FAMILY DOMAIN-CONTAINING PROTEIN 1"/>
    <property type="match status" value="1"/>
</dbReference>
<dbReference type="AlphaFoldDB" id="A0A3M8CML4"/>
<keyword evidence="1" id="KW-1133">Transmembrane helix</keyword>
<dbReference type="Proteomes" id="UP000282028">
    <property type="component" value="Unassembled WGS sequence"/>
</dbReference>
<feature type="domain" description="Helix-hairpin-helix DNA-binding motif class 1" evidence="2">
    <location>
        <begin position="173"/>
        <end position="192"/>
    </location>
</feature>
<dbReference type="GO" id="GO:0006281">
    <property type="term" value="P:DNA repair"/>
    <property type="evidence" value="ECO:0007669"/>
    <property type="project" value="InterPro"/>
</dbReference>
<feature type="domain" description="Helix-hairpin-helix DNA-binding motif class 1" evidence="2">
    <location>
        <begin position="203"/>
        <end position="222"/>
    </location>
</feature>
<keyword evidence="3" id="KW-0238">DNA-binding</keyword>
<dbReference type="Gene3D" id="1.10.150.320">
    <property type="entry name" value="Photosystem II 12 kDa extrinsic protein"/>
    <property type="match status" value="1"/>
</dbReference>
<proteinExistence type="predicted"/>
<dbReference type="NCBIfam" id="TIGR00426">
    <property type="entry name" value="competence protein ComEA helix-hairpin-helix repeat region"/>
    <property type="match status" value="1"/>
</dbReference>
<sequence length="226" mass="24675">MLWEWWERYRRLLVGIGALFFLGSSVWLYHSSQGSAQEEWPLTPISGIEKEALDTAIRAEEPKQETLEAEPPPPILVDVKGKVKKPGLYSFQAGMRVADAIRQAGGTLPDADLEQINLAQPLLDGAAVVIPSKSDTEPQTLNQAVPGQLIPSSSDPADQGSGGTININTATAAELMSLPGIGEAKAQAILQYRTEKQGFRSPEDIKLISGIGDKMYERLKDRIRIR</sequence>
<dbReference type="Pfam" id="PF10531">
    <property type="entry name" value="SLBB"/>
    <property type="match status" value="1"/>
</dbReference>
<dbReference type="RefSeq" id="WP_122907235.1">
    <property type="nucleotide sequence ID" value="NZ_CBCSBE010000011.1"/>
</dbReference>
<dbReference type="Pfam" id="PF12836">
    <property type="entry name" value="HHH_3"/>
    <property type="match status" value="1"/>
</dbReference>
<accession>A0A3M8CML4</accession>
<protein>
    <submittedName>
        <fullName evidence="3">ComEA family DNA-binding protein</fullName>
    </submittedName>
</protein>
<dbReference type="PANTHER" id="PTHR21180:SF32">
    <property type="entry name" value="ENDONUCLEASE_EXONUCLEASE_PHOSPHATASE FAMILY DOMAIN-CONTAINING PROTEIN 1"/>
    <property type="match status" value="1"/>
</dbReference>
<reference evidence="3 4" key="1">
    <citation type="submission" date="2018-10" db="EMBL/GenBank/DDBJ databases">
        <title>Phylogenomics of Brevibacillus.</title>
        <authorList>
            <person name="Dunlap C."/>
        </authorList>
    </citation>
    <scope>NUCLEOTIDE SEQUENCE [LARGE SCALE GENOMIC DNA]</scope>
    <source>
        <strain evidence="3 4">JCM 12215</strain>
    </source>
</reference>
<feature type="transmembrane region" description="Helical" evidence="1">
    <location>
        <begin position="12"/>
        <end position="29"/>
    </location>
</feature>
<dbReference type="InterPro" id="IPR003583">
    <property type="entry name" value="Hlx-hairpin-Hlx_DNA-bd_motif"/>
</dbReference>
<keyword evidence="4" id="KW-1185">Reference proteome</keyword>
<dbReference type="Gene3D" id="3.10.560.10">
    <property type="entry name" value="Outer membrane lipoprotein wza domain like"/>
    <property type="match status" value="1"/>
</dbReference>
<dbReference type="InterPro" id="IPR010994">
    <property type="entry name" value="RuvA_2-like"/>
</dbReference>
<dbReference type="GO" id="GO:0015627">
    <property type="term" value="C:type II protein secretion system complex"/>
    <property type="evidence" value="ECO:0007669"/>
    <property type="project" value="TreeGrafter"/>
</dbReference>
<evidence type="ECO:0000256" key="1">
    <source>
        <dbReference type="SAM" id="Phobius"/>
    </source>
</evidence>
<dbReference type="SUPFAM" id="SSF47781">
    <property type="entry name" value="RuvA domain 2-like"/>
    <property type="match status" value="1"/>
</dbReference>
<dbReference type="InterPro" id="IPR051675">
    <property type="entry name" value="Endo/Exo/Phosphatase_dom_1"/>
</dbReference>
<evidence type="ECO:0000259" key="2">
    <source>
        <dbReference type="SMART" id="SM00278"/>
    </source>
</evidence>
<dbReference type="SMART" id="SM00278">
    <property type="entry name" value="HhH1"/>
    <property type="match status" value="2"/>
</dbReference>
<evidence type="ECO:0000313" key="3">
    <source>
        <dbReference type="EMBL" id="RNB76873.1"/>
    </source>
</evidence>
<dbReference type="EMBL" id="RHHR01000003">
    <property type="protein sequence ID" value="RNB76873.1"/>
    <property type="molecule type" value="Genomic_DNA"/>
</dbReference>
<gene>
    <name evidence="3" type="ORF">EDM52_01370</name>
</gene>
<dbReference type="InterPro" id="IPR004509">
    <property type="entry name" value="Competence_ComEA_HhH"/>
</dbReference>
<keyword evidence="1" id="KW-0812">Transmembrane</keyword>
<evidence type="ECO:0000313" key="4">
    <source>
        <dbReference type="Proteomes" id="UP000282028"/>
    </source>
</evidence>
<dbReference type="GO" id="GO:0003677">
    <property type="term" value="F:DNA binding"/>
    <property type="evidence" value="ECO:0007669"/>
    <property type="project" value="UniProtKB-KW"/>
</dbReference>
<dbReference type="GO" id="GO:0015628">
    <property type="term" value="P:protein secretion by the type II secretion system"/>
    <property type="evidence" value="ECO:0007669"/>
    <property type="project" value="TreeGrafter"/>
</dbReference>
<dbReference type="InterPro" id="IPR019554">
    <property type="entry name" value="Soluble_ligand-bd"/>
</dbReference>
<name>A0A3M8CML4_9BACL</name>
<dbReference type="OrthoDB" id="9790239at2"/>
<organism evidence="3 4">
    <name type="scientific">Brevibacillus invocatus</name>
    <dbReference type="NCBI Taxonomy" id="173959"/>
    <lineage>
        <taxon>Bacteria</taxon>
        <taxon>Bacillati</taxon>
        <taxon>Bacillota</taxon>
        <taxon>Bacilli</taxon>
        <taxon>Bacillales</taxon>
        <taxon>Paenibacillaceae</taxon>
        <taxon>Brevibacillus</taxon>
    </lineage>
</organism>
<keyword evidence="1" id="KW-0472">Membrane</keyword>
<comment type="caution">
    <text evidence="3">The sequence shown here is derived from an EMBL/GenBank/DDBJ whole genome shotgun (WGS) entry which is preliminary data.</text>
</comment>